<feature type="signal peptide" evidence="7">
    <location>
        <begin position="1"/>
        <end position="22"/>
    </location>
</feature>
<dbReference type="Pfam" id="PF00019">
    <property type="entry name" value="TGF_beta"/>
    <property type="match status" value="1"/>
</dbReference>
<dbReference type="InterPro" id="IPR015615">
    <property type="entry name" value="TGF-beta-rel"/>
</dbReference>
<comment type="similarity">
    <text evidence="2 6">Belongs to the TGF-beta family.</text>
</comment>
<dbReference type="InterPro" id="IPR001839">
    <property type="entry name" value="TGF-b_C"/>
</dbReference>
<dbReference type="CDD" id="cd13755">
    <property type="entry name" value="TGF_beta_maverick"/>
    <property type="match status" value="1"/>
</dbReference>
<dbReference type="SMART" id="SM00204">
    <property type="entry name" value="TGFB"/>
    <property type="match status" value="1"/>
</dbReference>
<dbReference type="EMBL" id="AP028910">
    <property type="protein sequence ID" value="BES90999.1"/>
    <property type="molecule type" value="Genomic_DNA"/>
</dbReference>
<evidence type="ECO:0000259" key="8">
    <source>
        <dbReference type="PROSITE" id="PS51362"/>
    </source>
</evidence>
<evidence type="ECO:0000256" key="5">
    <source>
        <dbReference type="ARBA" id="ARBA00023157"/>
    </source>
</evidence>
<dbReference type="Gene3D" id="2.10.90.10">
    <property type="entry name" value="Cystine-knot cytokines"/>
    <property type="match status" value="1"/>
</dbReference>
<dbReference type="Proteomes" id="UP001307889">
    <property type="component" value="Chromosome 2"/>
</dbReference>
<evidence type="ECO:0000256" key="3">
    <source>
        <dbReference type="ARBA" id="ARBA00022525"/>
    </source>
</evidence>
<dbReference type="PROSITE" id="PS51362">
    <property type="entry name" value="TGF_BETA_2"/>
    <property type="match status" value="1"/>
</dbReference>
<evidence type="ECO:0000256" key="2">
    <source>
        <dbReference type="ARBA" id="ARBA00006656"/>
    </source>
</evidence>
<dbReference type="PANTHER" id="PTHR11848:SF119">
    <property type="entry name" value="TGF-BETA FAMILY PROFILE DOMAIN-CONTAINING PROTEIN"/>
    <property type="match status" value="1"/>
</dbReference>
<gene>
    <name evidence="9" type="ORF">NTJ_03807</name>
</gene>
<name>A0ABN7AFJ0_9HEMI</name>
<dbReference type="SUPFAM" id="SSF57501">
    <property type="entry name" value="Cystine-knot cytokines"/>
    <property type="match status" value="1"/>
</dbReference>
<feature type="domain" description="TGF-beta family profile" evidence="8">
    <location>
        <begin position="225"/>
        <end position="348"/>
    </location>
</feature>
<proteinExistence type="inferred from homology"/>
<evidence type="ECO:0000313" key="10">
    <source>
        <dbReference type="Proteomes" id="UP001307889"/>
    </source>
</evidence>
<keyword evidence="5" id="KW-1015">Disulfide bond</keyword>
<keyword evidence="4 6" id="KW-0339">Growth factor</keyword>
<keyword evidence="10" id="KW-1185">Reference proteome</keyword>
<dbReference type="InterPro" id="IPR029034">
    <property type="entry name" value="Cystine-knot_cytokine"/>
</dbReference>
<keyword evidence="3" id="KW-0964">Secreted</keyword>
<evidence type="ECO:0000256" key="1">
    <source>
        <dbReference type="ARBA" id="ARBA00004613"/>
    </source>
</evidence>
<dbReference type="PROSITE" id="PS00250">
    <property type="entry name" value="TGF_BETA_1"/>
    <property type="match status" value="1"/>
</dbReference>
<dbReference type="PANTHER" id="PTHR11848">
    <property type="entry name" value="TGF-BETA FAMILY"/>
    <property type="match status" value="1"/>
</dbReference>
<protein>
    <submittedName>
        <fullName evidence="9">TGFB</fullName>
    </submittedName>
</protein>
<evidence type="ECO:0000256" key="6">
    <source>
        <dbReference type="RuleBase" id="RU000354"/>
    </source>
</evidence>
<comment type="subcellular location">
    <subcellularLocation>
        <location evidence="1">Secreted</location>
    </subcellularLocation>
</comment>
<reference evidence="9 10" key="1">
    <citation type="submission" date="2023-09" db="EMBL/GenBank/DDBJ databases">
        <title>Nesidiocoris tenuis whole genome shotgun sequence.</title>
        <authorList>
            <person name="Shibata T."/>
            <person name="Shimoda M."/>
            <person name="Kobayashi T."/>
            <person name="Uehara T."/>
        </authorList>
    </citation>
    <scope>NUCLEOTIDE SEQUENCE [LARGE SCALE GENOMIC DNA]</scope>
    <source>
        <strain evidence="9 10">Japan</strain>
    </source>
</reference>
<evidence type="ECO:0000256" key="4">
    <source>
        <dbReference type="ARBA" id="ARBA00023030"/>
    </source>
</evidence>
<keyword evidence="7" id="KW-0732">Signal</keyword>
<dbReference type="InterPro" id="IPR017948">
    <property type="entry name" value="TGFb_CS"/>
</dbReference>
<evidence type="ECO:0000313" key="9">
    <source>
        <dbReference type="EMBL" id="BES90999.1"/>
    </source>
</evidence>
<feature type="chain" id="PRO_5045587472" evidence="7">
    <location>
        <begin position="23"/>
        <end position="348"/>
    </location>
</feature>
<accession>A0ABN7AFJ0</accession>
<organism evidence="9 10">
    <name type="scientific">Nesidiocoris tenuis</name>
    <dbReference type="NCBI Taxonomy" id="355587"/>
    <lineage>
        <taxon>Eukaryota</taxon>
        <taxon>Metazoa</taxon>
        <taxon>Ecdysozoa</taxon>
        <taxon>Arthropoda</taxon>
        <taxon>Hexapoda</taxon>
        <taxon>Insecta</taxon>
        <taxon>Pterygota</taxon>
        <taxon>Neoptera</taxon>
        <taxon>Paraneoptera</taxon>
        <taxon>Hemiptera</taxon>
        <taxon>Heteroptera</taxon>
        <taxon>Panheteroptera</taxon>
        <taxon>Cimicomorpha</taxon>
        <taxon>Miridae</taxon>
        <taxon>Dicyphina</taxon>
        <taxon>Nesidiocoris</taxon>
    </lineage>
</organism>
<sequence length="348" mass="38711">MGMRSLFVSFAISFSLALSADGFHQQSAHQQAQGSRDSATILHALGLRARPDVRKMNVSQAEYSKKMNMYLKRTKRSTTEPRRLFTFHPESVDRGQNGEVLLKFRPVDFDETDGASLKMLVAGATDVKVYQRSDNGSDETLINSKELSQSGTPIWVDSYLVPRDNYQSISSNRSESGLILRVSCGSDCQVFEPVLNAVRLVGVGRSKRHAEGLIGRTDCAGLPNRRPSGRLSARRVGSRGRNPDRQRCCRNKMNVIFKELPGYDFVVAPYSFDLGYCGGGCPYRYNPGTRHATIQSLMFQTGKGNAPRPCCAPSKLAPLEILHLDDEDPKQLKTTTWDNMQVIECACF</sequence>
<evidence type="ECO:0000256" key="7">
    <source>
        <dbReference type="SAM" id="SignalP"/>
    </source>
</evidence>